<dbReference type="RefSeq" id="WP_248825917.1">
    <property type="nucleotide sequence ID" value="NZ_JALKFT010000020.1"/>
</dbReference>
<evidence type="ECO:0000259" key="3">
    <source>
        <dbReference type="Pfam" id="PF12172"/>
    </source>
</evidence>
<dbReference type="Pfam" id="PF12172">
    <property type="entry name" value="zf-ChsH2"/>
    <property type="match status" value="1"/>
</dbReference>
<keyword evidence="5" id="KW-1185">Reference proteome</keyword>
<dbReference type="PANTHER" id="PTHR34075:SF5">
    <property type="entry name" value="BLR3430 PROTEIN"/>
    <property type="match status" value="1"/>
</dbReference>
<feature type="region of interest" description="Disordered" evidence="1">
    <location>
        <begin position="157"/>
        <end position="184"/>
    </location>
</feature>
<feature type="region of interest" description="Disordered" evidence="1">
    <location>
        <begin position="1"/>
        <end position="27"/>
    </location>
</feature>
<reference evidence="4 5" key="1">
    <citation type="submission" date="2022-04" db="EMBL/GenBank/DDBJ databases">
        <title>Genome diversity in the genus Frankia.</title>
        <authorList>
            <person name="Carlos-Shanley C."/>
            <person name="Hahn D."/>
        </authorList>
    </citation>
    <scope>NUCLEOTIDE SEQUENCE [LARGE SCALE GENOMIC DNA]</scope>
    <source>
        <strain evidence="4 5">Ag45/Mut15</strain>
    </source>
</reference>
<name>A0ABT0K1Q8_9ACTN</name>
<sequence length="184" mass="19040">MTPAGTAGATAPAGAGTPAAEFPRPVPVPDERSAPFWAAAASHVLTAARCARCRSLAIPPDQVCPHCDATDPEFVFEPVSGRGRIRSWTVVRQSFLPGFNAELPYLLVDVELDEQQELRMIGRLLDGPDSPVRLGTPVRVAFEDLADGVSVPAFVLASDPGSTGGSDSTGDSGSTGGSDPREGA</sequence>
<comment type="caution">
    <text evidence="4">The sequence shown here is derived from an EMBL/GenBank/DDBJ whole genome shotgun (WGS) entry which is preliminary data.</text>
</comment>
<dbReference type="EMBL" id="JALKFT010000020">
    <property type="protein sequence ID" value="MCK9877718.1"/>
    <property type="molecule type" value="Genomic_DNA"/>
</dbReference>
<proteinExistence type="predicted"/>
<accession>A0ABT0K1Q8</accession>
<dbReference type="SUPFAM" id="SSF50249">
    <property type="entry name" value="Nucleic acid-binding proteins"/>
    <property type="match status" value="1"/>
</dbReference>
<dbReference type="PANTHER" id="PTHR34075">
    <property type="entry name" value="BLR3430 PROTEIN"/>
    <property type="match status" value="1"/>
</dbReference>
<protein>
    <submittedName>
        <fullName evidence="4">OB-fold domain-containing protein</fullName>
    </submittedName>
</protein>
<feature type="compositionally biased region" description="Low complexity" evidence="1">
    <location>
        <begin position="158"/>
        <end position="172"/>
    </location>
</feature>
<dbReference type="InterPro" id="IPR012340">
    <property type="entry name" value="NA-bd_OB-fold"/>
</dbReference>
<dbReference type="Gene3D" id="6.10.30.10">
    <property type="match status" value="1"/>
</dbReference>
<evidence type="ECO:0000313" key="5">
    <source>
        <dbReference type="Proteomes" id="UP001201873"/>
    </source>
</evidence>
<feature type="compositionally biased region" description="Low complexity" evidence="1">
    <location>
        <begin position="1"/>
        <end position="20"/>
    </location>
</feature>
<dbReference type="InterPro" id="IPR002878">
    <property type="entry name" value="ChsH2_C"/>
</dbReference>
<evidence type="ECO:0000313" key="4">
    <source>
        <dbReference type="EMBL" id="MCK9877718.1"/>
    </source>
</evidence>
<dbReference type="Proteomes" id="UP001201873">
    <property type="component" value="Unassembled WGS sequence"/>
</dbReference>
<evidence type="ECO:0000259" key="2">
    <source>
        <dbReference type="Pfam" id="PF01796"/>
    </source>
</evidence>
<dbReference type="InterPro" id="IPR052513">
    <property type="entry name" value="Thioester_dehydratase-like"/>
</dbReference>
<organism evidence="4 5">
    <name type="scientific">Frankia umida</name>
    <dbReference type="NCBI Taxonomy" id="573489"/>
    <lineage>
        <taxon>Bacteria</taxon>
        <taxon>Bacillati</taxon>
        <taxon>Actinomycetota</taxon>
        <taxon>Actinomycetes</taxon>
        <taxon>Frankiales</taxon>
        <taxon>Frankiaceae</taxon>
        <taxon>Frankia</taxon>
    </lineage>
</organism>
<dbReference type="Pfam" id="PF01796">
    <property type="entry name" value="OB_ChsH2_C"/>
    <property type="match status" value="1"/>
</dbReference>
<evidence type="ECO:0000256" key="1">
    <source>
        <dbReference type="SAM" id="MobiDB-lite"/>
    </source>
</evidence>
<gene>
    <name evidence="4" type="ORF">MXD59_18375</name>
</gene>
<dbReference type="InterPro" id="IPR022002">
    <property type="entry name" value="ChsH2_Znr"/>
</dbReference>
<feature type="domain" description="ChsH2 rubredoxin-like zinc ribbon" evidence="3">
    <location>
        <begin position="37"/>
        <end position="73"/>
    </location>
</feature>
<feature type="domain" description="ChsH2 C-terminal OB-fold" evidence="2">
    <location>
        <begin position="78"/>
        <end position="143"/>
    </location>
</feature>